<evidence type="ECO:0000259" key="9">
    <source>
        <dbReference type="Pfam" id="PF01648"/>
    </source>
</evidence>
<dbReference type="NCBIfam" id="TIGR00556">
    <property type="entry name" value="pantethn_trn"/>
    <property type="match status" value="1"/>
</dbReference>
<feature type="binding site" evidence="8">
    <location>
        <position position="8"/>
    </location>
    <ligand>
        <name>Mg(2+)</name>
        <dbReference type="ChEBI" id="CHEBI:18420"/>
    </ligand>
</feature>
<evidence type="ECO:0000256" key="2">
    <source>
        <dbReference type="ARBA" id="ARBA00022679"/>
    </source>
</evidence>
<dbReference type="SUPFAM" id="SSF56214">
    <property type="entry name" value="4'-phosphopantetheinyl transferase"/>
    <property type="match status" value="1"/>
</dbReference>
<dbReference type="EC" id="2.7.8.7" evidence="8"/>
<dbReference type="InterPro" id="IPR008278">
    <property type="entry name" value="4-PPantetheinyl_Trfase_dom"/>
</dbReference>
<proteinExistence type="inferred from homology"/>
<feature type="domain" description="4'-phosphopantetheinyl transferase" evidence="9">
    <location>
        <begin position="4"/>
        <end position="118"/>
    </location>
</feature>
<dbReference type="Pfam" id="PF01648">
    <property type="entry name" value="ACPS"/>
    <property type="match status" value="1"/>
</dbReference>
<dbReference type="AlphaFoldDB" id="F2JNE2"/>
<dbReference type="GO" id="GO:0005737">
    <property type="term" value="C:cytoplasm"/>
    <property type="evidence" value="ECO:0007669"/>
    <property type="project" value="UniProtKB-SubCell"/>
</dbReference>
<comment type="similarity">
    <text evidence="8">Belongs to the P-Pant transferase superfamily. AcpS family.</text>
</comment>
<evidence type="ECO:0000256" key="6">
    <source>
        <dbReference type="ARBA" id="ARBA00023098"/>
    </source>
</evidence>
<dbReference type="RefSeq" id="WP_013657998.1">
    <property type="nucleotide sequence ID" value="NC_015275.1"/>
</dbReference>
<evidence type="ECO:0000256" key="7">
    <source>
        <dbReference type="ARBA" id="ARBA00023160"/>
    </source>
</evidence>
<keyword evidence="5 8" id="KW-0460">Magnesium</keyword>
<evidence type="ECO:0000256" key="1">
    <source>
        <dbReference type="ARBA" id="ARBA00022516"/>
    </source>
</evidence>
<dbReference type="EMBL" id="CP002582">
    <property type="protein sequence ID" value="ADZ84718.1"/>
    <property type="molecule type" value="Genomic_DNA"/>
</dbReference>
<keyword evidence="1 8" id="KW-0444">Lipid biosynthesis</keyword>
<dbReference type="Proteomes" id="UP000008467">
    <property type="component" value="Chromosome"/>
</dbReference>
<comment type="subcellular location">
    <subcellularLocation>
        <location evidence="8">Cytoplasm</location>
    </subcellularLocation>
</comment>
<dbReference type="Gene3D" id="3.90.470.20">
    <property type="entry name" value="4'-phosphopantetheinyl transferase domain"/>
    <property type="match status" value="1"/>
</dbReference>
<name>F2JNE2_CELLD</name>
<evidence type="ECO:0000256" key="5">
    <source>
        <dbReference type="ARBA" id="ARBA00022842"/>
    </source>
</evidence>
<dbReference type="STRING" id="642492.Clole_3021"/>
<evidence type="ECO:0000256" key="8">
    <source>
        <dbReference type="HAMAP-Rule" id="MF_00101"/>
    </source>
</evidence>
<keyword evidence="11" id="KW-1185">Reference proteome</keyword>
<feature type="binding site" evidence="8">
    <location>
        <position position="56"/>
    </location>
    <ligand>
        <name>Mg(2+)</name>
        <dbReference type="ChEBI" id="CHEBI:18420"/>
    </ligand>
</feature>
<keyword evidence="4 8" id="KW-0276">Fatty acid metabolism</keyword>
<evidence type="ECO:0000313" key="11">
    <source>
        <dbReference type="Proteomes" id="UP000008467"/>
    </source>
</evidence>
<dbReference type="KEGG" id="cle:Clole_3021"/>
<dbReference type="GO" id="GO:0008897">
    <property type="term" value="F:holo-[acyl-carrier-protein] synthase activity"/>
    <property type="evidence" value="ECO:0007669"/>
    <property type="project" value="UniProtKB-UniRule"/>
</dbReference>
<dbReference type="GO" id="GO:0000287">
    <property type="term" value="F:magnesium ion binding"/>
    <property type="evidence" value="ECO:0007669"/>
    <property type="project" value="UniProtKB-UniRule"/>
</dbReference>
<evidence type="ECO:0000313" key="10">
    <source>
        <dbReference type="EMBL" id="ADZ84718.1"/>
    </source>
</evidence>
<dbReference type="eggNOG" id="COG0736">
    <property type="taxonomic scope" value="Bacteria"/>
</dbReference>
<comment type="function">
    <text evidence="8">Transfers the 4'-phosphopantetheine moiety from coenzyme A to a Ser of acyl-carrier-protein.</text>
</comment>
<organism evidence="10 11">
    <name type="scientific">Cellulosilyticum lentocellum (strain ATCC 49066 / DSM 5427 / NCIMB 11756 / RHM5)</name>
    <name type="common">Clostridium lentocellum</name>
    <dbReference type="NCBI Taxonomy" id="642492"/>
    <lineage>
        <taxon>Bacteria</taxon>
        <taxon>Bacillati</taxon>
        <taxon>Bacillota</taxon>
        <taxon>Clostridia</taxon>
        <taxon>Lachnospirales</taxon>
        <taxon>Cellulosilyticaceae</taxon>
        <taxon>Cellulosilyticum</taxon>
    </lineage>
</organism>
<comment type="catalytic activity">
    <reaction evidence="8">
        <text>apo-[ACP] + CoA = holo-[ACP] + adenosine 3',5'-bisphosphate + H(+)</text>
        <dbReference type="Rhea" id="RHEA:12068"/>
        <dbReference type="Rhea" id="RHEA-COMP:9685"/>
        <dbReference type="Rhea" id="RHEA-COMP:9690"/>
        <dbReference type="ChEBI" id="CHEBI:15378"/>
        <dbReference type="ChEBI" id="CHEBI:29999"/>
        <dbReference type="ChEBI" id="CHEBI:57287"/>
        <dbReference type="ChEBI" id="CHEBI:58343"/>
        <dbReference type="ChEBI" id="CHEBI:64479"/>
        <dbReference type="EC" id="2.7.8.7"/>
    </reaction>
</comment>
<evidence type="ECO:0000256" key="4">
    <source>
        <dbReference type="ARBA" id="ARBA00022832"/>
    </source>
</evidence>
<dbReference type="HAMAP" id="MF_00101">
    <property type="entry name" value="AcpS"/>
    <property type="match status" value="1"/>
</dbReference>
<dbReference type="InterPro" id="IPR004568">
    <property type="entry name" value="Ppantetheine-prot_Trfase_dom"/>
</dbReference>
<protein>
    <recommendedName>
        <fullName evidence="8">Holo-[acyl-carrier-protein] synthase</fullName>
        <shortName evidence="8">Holo-ACP synthase</shortName>
        <ecNumber evidence="8">2.7.8.7</ecNumber>
    </recommendedName>
    <alternativeName>
        <fullName evidence="8">4'-phosphopantetheinyl transferase AcpS</fullName>
    </alternativeName>
</protein>
<dbReference type="InterPro" id="IPR002582">
    <property type="entry name" value="ACPS"/>
</dbReference>
<keyword evidence="2 8" id="KW-0808">Transferase</keyword>
<dbReference type="GO" id="GO:0006633">
    <property type="term" value="P:fatty acid biosynthetic process"/>
    <property type="evidence" value="ECO:0007669"/>
    <property type="project" value="UniProtKB-UniRule"/>
</dbReference>
<keyword evidence="7 8" id="KW-0275">Fatty acid biosynthesis</keyword>
<keyword evidence="3 8" id="KW-0479">Metal-binding</keyword>
<keyword evidence="6 8" id="KW-0443">Lipid metabolism</keyword>
<accession>F2JNE2</accession>
<evidence type="ECO:0000256" key="3">
    <source>
        <dbReference type="ARBA" id="ARBA00022723"/>
    </source>
</evidence>
<dbReference type="NCBIfam" id="TIGR00516">
    <property type="entry name" value="acpS"/>
    <property type="match status" value="1"/>
</dbReference>
<gene>
    <name evidence="8" type="primary">acpS</name>
    <name evidence="10" type="ordered locus">Clole_3021</name>
</gene>
<dbReference type="InterPro" id="IPR037143">
    <property type="entry name" value="4-PPantetheinyl_Trfase_dom_sf"/>
</dbReference>
<reference evidence="10 11" key="1">
    <citation type="journal article" date="2011" name="J. Bacteriol.">
        <title>Complete genome sequence of the cellulose-degrading bacterium Cellulosilyticum lentocellum.</title>
        <authorList>
            <consortium name="US DOE Joint Genome Institute"/>
            <person name="Miller D.A."/>
            <person name="Suen G."/>
            <person name="Bruce D."/>
            <person name="Copeland A."/>
            <person name="Cheng J.F."/>
            <person name="Detter C."/>
            <person name="Goodwin L.A."/>
            <person name="Han C.S."/>
            <person name="Hauser L.J."/>
            <person name="Land M.L."/>
            <person name="Lapidus A."/>
            <person name="Lucas S."/>
            <person name="Meincke L."/>
            <person name="Pitluck S."/>
            <person name="Tapia R."/>
            <person name="Teshima H."/>
            <person name="Woyke T."/>
            <person name="Fox B.G."/>
            <person name="Angert E.R."/>
            <person name="Currie C.R."/>
        </authorList>
    </citation>
    <scope>NUCLEOTIDE SEQUENCE [LARGE SCALE GENOMIC DNA]</scope>
    <source>
        <strain evidence="11">ATCC 49066 / DSM 5427 / NCIMB 11756 / RHM5</strain>
    </source>
</reference>
<sequence>MIIGIGTDIIEIQRIEKVISKTPRFYKTVYTEEERAYYEAGHKKVESLAGAFAAKEAVSKALGTGFRDFSPCDIEVRRNALGKPEVHLLGGAKQVADELGVGRIHLTISHCQSYSVAYVVIEGVEEK</sequence>
<comment type="cofactor">
    <cofactor evidence="8">
        <name>Mg(2+)</name>
        <dbReference type="ChEBI" id="CHEBI:18420"/>
    </cofactor>
</comment>
<dbReference type="HOGENOM" id="CLU_089696_0_2_9"/>
<keyword evidence="8" id="KW-0963">Cytoplasm</keyword>